<dbReference type="GO" id="GO:0019877">
    <property type="term" value="P:diaminopimelate biosynthetic process"/>
    <property type="evidence" value="ECO:0007669"/>
    <property type="project" value="UniProtKB-UniRule"/>
</dbReference>
<dbReference type="HOGENOM" id="CLU_055796_0_0_9"/>
<gene>
    <name evidence="15" type="ORF">HMPREF0216_02536</name>
</gene>
<dbReference type="UniPathway" id="UPA00034">
    <property type="reaction ID" value="UER00026"/>
</dbReference>
<evidence type="ECO:0000313" key="16">
    <source>
        <dbReference type="Proteomes" id="UP000010420"/>
    </source>
</evidence>
<evidence type="ECO:0000256" key="10">
    <source>
        <dbReference type="ARBA" id="ARBA00023154"/>
    </source>
</evidence>
<comment type="function">
    <text evidence="12">Catalyzes the reversible NADPH-dependent reductive amination of L-2-amino-6-oxopimelate, the acyclic form of L-tetrahydrodipicolinate, to generate the meso compound, D,L-2,6-diaminopimelate.</text>
</comment>
<name>L1QBH7_9CLOT</name>
<dbReference type="GO" id="GO:0000166">
    <property type="term" value="F:nucleotide binding"/>
    <property type="evidence" value="ECO:0007669"/>
    <property type="project" value="UniProtKB-KW"/>
</dbReference>
<comment type="caution">
    <text evidence="15">The sequence shown here is derived from an EMBL/GenBank/DDBJ whole genome shotgun (WGS) entry which is preliminary data.</text>
</comment>
<protein>
    <recommendedName>
        <fullName evidence="5 12">Meso-diaminopimelate D-dehydrogenase</fullName>
        <shortName evidence="12">DAPDH</shortName>
        <shortName evidence="12">Meso-DAP dehydrogenase</shortName>
        <ecNumber evidence="4 12">1.4.1.16</ecNumber>
    </recommendedName>
</protein>
<evidence type="ECO:0000256" key="8">
    <source>
        <dbReference type="ARBA" id="ARBA00022915"/>
    </source>
</evidence>
<dbReference type="InterPro" id="IPR010190">
    <property type="entry name" value="Diaminopimelate_DH_Ddh"/>
</dbReference>
<feature type="binding site" evidence="13">
    <location>
        <begin position="105"/>
        <end position="107"/>
    </location>
    <ligand>
        <name>NADP(+)</name>
        <dbReference type="ChEBI" id="CHEBI:58349"/>
    </ligand>
</feature>
<evidence type="ECO:0000259" key="14">
    <source>
        <dbReference type="Pfam" id="PF16654"/>
    </source>
</evidence>
<comment type="subunit">
    <text evidence="3 12">Homodimer.</text>
</comment>
<evidence type="ECO:0000256" key="12">
    <source>
        <dbReference type="PIRNR" id="PIRNR025648"/>
    </source>
</evidence>
<dbReference type="GO" id="GO:0009089">
    <property type="term" value="P:lysine biosynthetic process via diaminopimelate"/>
    <property type="evidence" value="ECO:0007669"/>
    <property type="project" value="UniProtKB-UniRule"/>
</dbReference>
<comment type="similarity">
    <text evidence="2 12">Belongs to the diaminopimelate dehydrogenase family.</text>
</comment>
<proteinExistence type="inferred from homology"/>
<dbReference type="EC" id="1.4.1.16" evidence="4 12"/>
<dbReference type="GO" id="GO:0047850">
    <property type="term" value="F:diaminopimelate dehydrogenase activity"/>
    <property type="evidence" value="ECO:0007669"/>
    <property type="project" value="UniProtKB-UniRule"/>
</dbReference>
<keyword evidence="8 12" id="KW-0220">Diaminopimelate biosynthesis</keyword>
<dbReference type="Gene3D" id="3.40.50.720">
    <property type="entry name" value="NAD(P)-binding Rossmann-like Domain"/>
    <property type="match status" value="1"/>
</dbReference>
<evidence type="ECO:0000256" key="4">
    <source>
        <dbReference type="ARBA" id="ARBA00012080"/>
    </source>
</evidence>
<keyword evidence="9 12" id="KW-0560">Oxidoreductase</keyword>
<dbReference type="SUPFAM" id="SSF51735">
    <property type="entry name" value="NAD(P)-binding Rossmann-fold domains"/>
    <property type="match status" value="1"/>
</dbReference>
<dbReference type="PATRIC" id="fig|545697.3.peg.2497"/>
<keyword evidence="16" id="KW-1185">Reference proteome</keyword>
<dbReference type="AlphaFoldDB" id="L1QBH7"/>
<evidence type="ECO:0000256" key="9">
    <source>
        <dbReference type="ARBA" id="ARBA00023002"/>
    </source>
</evidence>
<evidence type="ECO:0000256" key="5">
    <source>
        <dbReference type="ARBA" id="ARBA00021654"/>
    </source>
</evidence>
<dbReference type="eggNOG" id="COG1712">
    <property type="taxonomic scope" value="Bacteria"/>
</dbReference>
<dbReference type="InterPro" id="IPR036291">
    <property type="entry name" value="NAD(P)-bd_dom_sf"/>
</dbReference>
<evidence type="ECO:0000256" key="13">
    <source>
        <dbReference type="PIRSR" id="PIRSR025648-1"/>
    </source>
</evidence>
<keyword evidence="13" id="KW-0547">Nucleotide-binding</keyword>
<dbReference type="InterPro" id="IPR032094">
    <property type="entry name" value="Meso-DAP_DH_C"/>
</dbReference>
<sequence>MKGGAWGITKKFIMRNKIKIGIVGYGNLGKGVELALNKNTDLELEAIFTRRDPQTVQTINSKIVHISEIDNYIDKIDVMILCGGSAKDLPKQSIKIAEKFNIIDSFDTHADIPYHFNSINEVAKRAKTISLISAGWDPGLFSLNRLLGKVILPDGKDYTFWGKGISQGHSDAIRNINGVKDAVQYTIPIKSAIEQIRNGQTPDFTVREKHERICYVVAEEGADLKKIENEIVNMKNYFSDYNTKVNFITEEELKDKHSAMPHGGFVVRSGNTSANVKQRMEFSLELDSNPEFTGSILVAYARAVYKLFKEGKSGAYTVLDIPFSYLSPKSGEELRRELL</sequence>
<organism evidence="15 16">
    <name type="scientific">Clostridium celatum DSM 1785</name>
    <dbReference type="NCBI Taxonomy" id="545697"/>
    <lineage>
        <taxon>Bacteria</taxon>
        <taxon>Bacillati</taxon>
        <taxon>Bacillota</taxon>
        <taxon>Clostridia</taxon>
        <taxon>Eubacteriales</taxon>
        <taxon>Clostridiaceae</taxon>
        <taxon>Clostridium</taxon>
    </lineage>
</organism>
<feature type="binding site" evidence="13">
    <location>
        <position position="161"/>
    </location>
    <ligand>
        <name>substrate</name>
    </ligand>
</feature>
<evidence type="ECO:0000256" key="1">
    <source>
        <dbReference type="ARBA" id="ARBA00004896"/>
    </source>
</evidence>
<comment type="catalytic activity">
    <reaction evidence="11 12">
        <text>meso-2,6-diaminopimelate + NADP(+) + H2O = (S)-2-amino-6-oxoheptanedioate + NH4(+) + NADPH + H(+)</text>
        <dbReference type="Rhea" id="RHEA:13561"/>
        <dbReference type="ChEBI" id="CHEBI:15377"/>
        <dbReference type="ChEBI" id="CHEBI:15378"/>
        <dbReference type="ChEBI" id="CHEBI:28938"/>
        <dbReference type="ChEBI" id="CHEBI:57783"/>
        <dbReference type="ChEBI" id="CHEBI:57791"/>
        <dbReference type="ChEBI" id="CHEBI:58349"/>
        <dbReference type="ChEBI" id="CHEBI:58556"/>
        <dbReference type="EC" id="1.4.1.16"/>
    </reaction>
</comment>
<dbReference type="NCBIfam" id="TIGR01921">
    <property type="entry name" value="DAP-DH"/>
    <property type="match status" value="1"/>
</dbReference>
<evidence type="ECO:0000256" key="3">
    <source>
        <dbReference type="ARBA" id="ARBA00011738"/>
    </source>
</evidence>
<reference evidence="15 16" key="1">
    <citation type="submission" date="2012-05" db="EMBL/GenBank/DDBJ databases">
        <authorList>
            <person name="Weinstock G."/>
            <person name="Sodergren E."/>
            <person name="Lobos E.A."/>
            <person name="Fulton L."/>
            <person name="Fulton R."/>
            <person name="Courtney L."/>
            <person name="Fronick C."/>
            <person name="O'Laughlin M."/>
            <person name="Godfrey J."/>
            <person name="Wilson R.M."/>
            <person name="Miner T."/>
            <person name="Farmer C."/>
            <person name="Delehaunty K."/>
            <person name="Cordes M."/>
            <person name="Minx P."/>
            <person name="Tomlinson C."/>
            <person name="Chen J."/>
            <person name="Wollam A."/>
            <person name="Pepin K.H."/>
            <person name="Bhonagiri V."/>
            <person name="Zhang X."/>
            <person name="Suruliraj S."/>
            <person name="Warren W."/>
            <person name="Mitreva M."/>
            <person name="Mardis E.R."/>
            <person name="Wilson R.K."/>
        </authorList>
    </citation>
    <scope>NUCLEOTIDE SEQUENCE [LARGE SCALE GENOMIC DNA]</scope>
    <source>
        <strain evidence="15 16">DSM 1785</strain>
    </source>
</reference>
<dbReference type="Proteomes" id="UP000010420">
    <property type="component" value="Unassembled WGS sequence"/>
</dbReference>
<dbReference type="Gene3D" id="3.30.360.10">
    <property type="entry name" value="Dihydrodipicolinate Reductase, domain 2"/>
    <property type="match status" value="1"/>
</dbReference>
<feature type="binding site" evidence="13">
    <location>
        <begin position="134"/>
        <end position="138"/>
    </location>
    <ligand>
        <name>NADP(+)</name>
        <dbReference type="ChEBI" id="CHEBI:58349"/>
    </ligand>
</feature>
<dbReference type="CDD" id="cd02270">
    <property type="entry name" value="meso-DAPDH_N"/>
    <property type="match status" value="1"/>
</dbReference>
<dbReference type="PIRSF" id="PIRSF025648">
    <property type="entry name" value="DDH"/>
    <property type="match status" value="1"/>
</dbReference>
<feature type="domain" description="Meso-diaminopimelate D-dehydrogenase C-terminal" evidence="14">
    <location>
        <begin position="135"/>
        <end position="288"/>
    </location>
</feature>
<dbReference type="Pfam" id="PF16654">
    <property type="entry name" value="DAPDH_C"/>
    <property type="match status" value="1"/>
</dbReference>
<evidence type="ECO:0000313" key="15">
    <source>
        <dbReference type="EMBL" id="EKY25313.1"/>
    </source>
</evidence>
<feature type="binding site" evidence="13">
    <location>
        <position position="186"/>
    </location>
    <ligand>
        <name>substrate</name>
    </ligand>
</feature>
<evidence type="ECO:0000256" key="11">
    <source>
        <dbReference type="ARBA" id="ARBA00052023"/>
    </source>
</evidence>
<accession>L1QBH7</accession>
<keyword evidence="7 12" id="KW-0521">NADP</keyword>
<keyword evidence="6 12" id="KW-0028">Amino-acid biosynthesis</keyword>
<dbReference type="SUPFAM" id="SSF55347">
    <property type="entry name" value="Glyceraldehyde-3-phosphate dehydrogenase-like, C-terminal domain"/>
    <property type="match status" value="1"/>
</dbReference>
<evidence type="ECO:0000256" key="6">
    <source>
        <dbReference type="ARBA" id="ARBA00022605"/>
    </source>
</evidence>
<feature type="binding site" evidence="13">
    <location>
        <position position="262"/>
    </location>
    <ligand>
        <name>substrate</name>
    </ligand>
</feature>
<evidence type="ECO:0000256" key="2">
    <source>
        <dbReference type="ARBA" id="ARBA00007442"/>
    </source>
</evidence>
<feature type="binding site" evidence="13">
    <location>
        <begin position="25"/>
        <end position="28"/>
    </location>
    <ligand>
        <name>NADP(+)</name>
        <dbReference type="ChEBI" id="CHEBI:58349"/>
    </ligand>
</feature>
<feature type="binding site" evidence="13">
    <location>
        <position position="289"/>
    </location>
    <ligand>
        <name>substrate</name>
    </ligand>
</feature>
<feature type="binding site" evidence="13">
    <location>
        <begin position="82"/>
        <end position="85"/>
    </location>
    <ligand>
        <name>NADP(+)</name>
        <dbReference type="ChEBI" id="CHEBI:58349"/>
    </ligand>
</feature>
<feature type="binding site" evidence="13">
    <location>
        <position position="212"/>
    </location>
    <ligand>
        <name>substrate</name>
    </ligand>
</feature>
<evidence type="ECO:0000256" key="7">
    <source>
        <dbReference type="ARBA" id="ARBA00022857"/>
    </source>
</evidence>
<feature type="binding site" evidence="13">
    <location>
        <begin position="49"/>
        <end position="51"/>
    </location>
    <ligand>
        <name>NADP(+)</name>
        <dbReference type="ChEBI" id="CHEBI:58349"/>
    </ligand>
</feature>
<dbReference type="EMBL" id="AMEZ01000071">
    <property type="protein sequence ID" value="EKY25313.1"/>
    <property type="molecule type" value="Genomic_DNA"/>
</dbReference>
<keyword evidence="10 12" id="KW-0457">Lysine biosynthesis</keyword>
<dbReference type="STRING" id="545697.HMPREF0216_02536"/>
<comment type="pathway">
    <text evidence="1 12">Amino-acid biosynthesis; L-lysine biosynthesis via DAP pathway; DL-2,6-diaminopimelate from (S)-tetrahydrodipicolinate: step 1/1.</text>
</comment>